<dbReference type="PANTHER" id="PTHR21310:SF57">
    <property type="entry name" value="BLR2944 PROTEIN"/>
    <property type="match status" value="1"/>
</dbReference>
<dbReference type="Gene3D" id="3.90.1200.10">
    <property type="match status" value="1"/>
</dbReference>
<dbReference type="GO" id="GO:0016740">
    <property type="term" value="F:transferase activity"/>
    <property type="evidence" value="ECO:0007669"/>
    <property type="project" value="UniProtKB-KW"/>
</dbReference>
<dbReference type="RefSeq" id="WP_021688685.1">
    <property type="nucleotide sequence ID" value="NZ_BASZ01000001.1"/>
</dbReference>
<dbReference type="InterPro" id="IPR002575">
    <property type="entry name" value="Aminoglycoside_PTrfase"/>
</dbReference>
<evidence type="ECO:0000313" key="2">
    <source>
        <dbReference type="EMBL" id="GAD47778.1"/>
    </source>
</evidence>
<protein>
    <submittedName>
        <fullName evidence="2">Putative phosphotransferase</fullName>
    </submittedName>
</protein>
<evidence type="ECO:0000313" key="3">
    <source>
        <dbReference type="Proteomes" id="UP000016568"/>
    </source>
</evidence>
<reference evidence="2 3" key="1">
    <citation type="submission" date="2013-09" db="EMBL/GenBank/DDBJ databases">
        <title>Whole genome shotgun sequence of Novosphingobium tardaugens NBRC 16725.</title>
        <authorList>
            <person name="Isaki S."/>
            <person name="Hosoyama A."/>
            <person name="Tsuchikane K."/>
            <person name="Katsumata H."/>
            <person name="Ando Y."/>
            <person name="Yamazaki S."/>
            <person name="Fujita N."/>
        </authorList>
    </citation>
    <scope>NUCLEOTIDE SEQUENCE [LARGE SCALE GENOMIC DNA]</scope>
    <source>
        <strain evidence="2 3">NBRC 16725</strain>
    </source>
</reference>
<dbReference type="SUPFAM" id="SSF56112">
    <property type="entry name" value="Protein kinase-like (PK-like)"/>
    <property type="match status" value="1"/>
</dbReference>
<dbReference type="InterPro" id="IPR051678">
    <property type="entry name" value="AGP_Transferase"/>
</dbReference>
<proteinExistence type="predicted"/>
<dbReference type="EMBL" id="BASZ01000001">
    <property type="protein sequence ID" value="GAD47778.1"/>
    <property type="molecule type" value="Genomic_DNA"/>
</dbReference>
<sequence length="337" mass="37159">MAELTHEGTEGFDDLLTAVRRRYGTSATIDRIVVPTLGGSNRTVIFDLVQGNGRRRMVSRQETYSAADSPFLPTHDQFRAMRAAFDHGVPVPEPLFELDHADGMGFGFVTDFVSGETMPKTILTSERFDTVRPLLVAQIGGVFAKMHSIPAETFAFLAETPDSRDPIMAQRDRYDGYGQPRPAIEAGLRWLERNRPPAGGPRPLHGDFRLGNLMVAPDKGAVSLLDWECAHLGSPAEDLGWLCMRSWRFGQVGKAAAGLGSREDLLAAYTRAGGTAITPDELRYWEVFGLVRWAILNIMQGHGHINGERRGLVFAACGRNTALIEYDLLMTLAGHYD</sequence>
<keyword evidence="3" id="KW-1185">Reference proteome</keyword>
<dbReference type="KEGG" id="ntd:EGO55_14385"/>
<dbReference type="eggNOG" id="COG3173">
    <property type="taxonomic scope" value="Bacteria"/>
</dbReference>
<evidence type="ECO:0000259" key="1">
    <source>
        <dbReference type="Pfam" id="PF01636"/>
    </source>
</evidence>
<name>U2ZZ36_9SPHN</name>
<dbReference type="InterPro" id="IPR041726">
    <property type="entry name" value="ACAD10_11_N"/>
</dbReference>
<dbReference type="PANTHER" id="PTHR21310">
    <property type="entry name" value="AMINOGLYCOSIDE PHOSPHOTRANSFERASE-RELATED-RELATED"/>
    <property type="match status" value="1"/>
</dbReference>
<accession>U2ZZ36</accession>
<dbReference type="Proteomes" id="UP000016568">
    <property type="component" value="Unassembled WGS sequence"/>
</dbReference>
<keyword evidence="2" id="KW-0808">Transferase</keyword>
<dbReference type="CDD" id="cd05154">
    <property type="entry name" value="ACAD10_11_N-like"/>
    <property type="match status" value="1"/>
</dbReference>
<dbReference type="Pfam" id="PF01636">
    <property type="entry name" value="APH"/>
    <property type="match status" value="1"/>
</dbReference>
<dbReference type="AlphaFoldDB" id="U2ZZ36"/>
<organism evidence="2 3">
    <name type="scientific">Caenibius tardaugens NBRC 16725</name>
    <dbReference type="NCBI Taxonomy" id="1219035"/>
    <lineage>
        <taxon>Bacteria</taxon>
        <taxon>Pseudomonadati</taxon>
        <taxon>Pseudomonadota</taxon>
        <taxon>Alphaproteobacteria</taxon>
        <taxon>Sphingomonadales</taxon>
        <taxon>Erythrobacteraceae</taxon>
        <taxon>Caenibius</taxon>
    </lineage>
</organism>
<feature type="domain" description="Aminoglycoside phosphotransferase" evidence="1">
    <location>
        <begin position="38"/>
        <end position="264"/>
    </location>
</feature>
<comment type="caution">
    <text evidence="2">The sequence shown here is derived from an EMBL/GenBank/DDBJ whole genome shotgun (WGS) entry which is preliminary data.</text>
</comment>
<dbReference type="Gene3D" id="3.30.200.20">
    <property type="entry name" value="Phosphorylase Kinase, domain 1"/>
    <property type="match status" value="1"/>
</dbReference>
<gene>
    <name evidence="2" type="ORF">NT2_01_05520</name>
</gene>
<dbReference type="InterPro" id="IPR011009">
    <property type="entry name" value="Kinase-like_dom_sf"/>
</dbReference>
<dbReference type="OrthoDB" id="3806873at2"/>